<dbReference type="EMBL" id="VDEP01000210">
    <property type="protein sequence ID" value="KAA1123266.1"/>
    <property type="molecule type" value="Genomic_DNA"/>
</dbReference>
<keyword evidence="6" id="KW-1185">Reference proteome</keyword>
<organism evidence="4 6">
    <name type="scientific">Puccinia graminis f. sp. tritici</name>
    <dbReference type="NCBI Taxonomy" id="56615"/>
    <lineage>
        <taxon>Eukaryota</taxon>
        <taxon>Fungi</taxon>
        <taxon>Dikarya</taxon>
        <taxon>Basidiomycota</taxon>
        <taxon>Pucciniomycotina</taxon>
        <taxon>Pucciniomycetes</taxon>
        <taxon>Pucciniales</taxon>
        <taxon>Pucciniaceae</taxon>
        <taxon>Puccinia</taxon>
    </lineage>
</organism>
<feature type="compositionally biased region" description="Polar residues" evidence="1">
    <location>
        <begin position="51"/>
        <end position="73"/>
    </location>
</feature>
<reference evidence="6 7" key="1">
    <citation type="submission" date="2019-05" db="EMBL/GenBank/DDBJ databases">
        <title>Emergence of the Ug99 lineage of the wheat stem rust pathogen through somatic hybridization.</title>
        <authorList>
            <person name="Li F."/>
            <person name="Upadhyaya N.M."/>
            <person name="Sperschneider J."/>
            <person name="Matny O."/>
            <person name="Nguyen-Phuc H."/>
            <person name="Mago R."/>
            <person name="Raley C."/>
            <person name="Miller M.E."/>
            <person name="Silverstein K.A.T."/>
            <person name="Henningsen E."/>
            <person name="Hirsch C.D."/>
            <person name="Visser B."/>
            <person name="Pretorius Z.A."/>
            <person name="Steffenson B.J."/>
            <person name="Schwessinger B."/>
            <person name="Dodds P.N."/>
            <person name="Figueroa M."/>
        </authorList>
    </citation>
    <scope>NUCLEOTIDE SEQUENCE [LARGE SCALE GENOMIC DNA]</scope>
    <source>
        <strain evidence="4">21-0</strain>
        <strain evidence="2 7">Ug99</strain>
    </source>
</reference>
<proteinExistence type="predicted"/>
<evidence type="ECO:0000313" key="5">
    <source>
        <dbReference type="EMBL" id="KAA1123266.1"/>
    </source>
</evidence>
<accession>A0A5B0PCZ9</accession>
<evidence type="ECO:0000313" key="6">
    <source>
        <dbReference type="Proteomes" id="UP000324748"/>
    </source>
</evidence>
<evidence type="ECO:0000313" key="2">
    <source>
        <dbReference type="EMBL" id="KAA1073068.1"/>
    </source>
</evidence>
<dbReference type="EMBL" id="VSWC01000054">
    <property type="protein sequence ID" value="KAA1099467.1"/>
    <property type="molecule type" value="Genomic_DNA"/>
</dbReference>
<comment type="caution">
    <text evidence="4">The sequence shown here is derived from an EMBL/GenBank/DDBJ whole genome shotgun (WGS) entry which is preliminary data.</text>
</comment>
<feature type="compositionally biased region" description="Polar residues" evidence="1">
    <location>
        <begin position="1"/>
        <end position="24"/>
    </location>
</feature>
<feature type="compositionally biased region" description="Basic and acidic residues" evidence="1">
    <location>
        <begin position="25"/>
        <end position="50"/>
    </location>
</feature>
<evidence type="ECO:0000313" key="3">
    <source>
        <dbReference type="EMBL" id="KAA1084779.1"/>
    </source>
</evidence>
<dbReference type="EMBL" id="VSWC01000118">
    <property type="protein sequence ID" value="KAA1084779.1"/>
    <property type="molecule type" value="Genomic_DNA"/>
</dbReference>
<evidence type="ECO:0000313" key="7">
    <source>
        <dbReference type="Proteomes" id="UP000325313"/>
    </source>
</evidence>
<dbReference type="Proteomes" id="UP000325313">
    <property type="component" value="Unassembled WGS sequence"/>
</dbReference>
<sequence>MSTDSQPKTTSVKTYSEAVSASEGTRSEPSKPIDKDSISHLTFKKVDKESLATSPSSNPTMSNIDQTKPTTYSKEISASKGTLIGSTRIIKLNDPVPSVGPFKSREKVLRLIANTSSQDRSCD</sequence>
<gene>
    <name evidence="4" type="ORF">PGT21_008310</name>
    <name evidence="3" type="ORF">PGT21_035312</name>
    <name evidence="5" type="ORF">PGTUg99_017736</name>
    <name evidence="2" type="ORF">PGTUg99_024876</name>
</gene>
<feature type="region of interest" description="Disordered" evidence="1">
    <location>
        <begin position="1"/>
        <end position="73"/>
    </location>
</feature>
<evidence type="ECO:0000313" key="4">
    <source>
        <dbReference type="EMBL" id="KAA1099467.1"/>
    </source>
</evidence>
<protein>
    <submittedName>
        <fullName evidence="4">Uncharacterized protein</fullName>
    </submittedName>
</protein>
<name>A0A5B0PCZ9_PUCGR</name>
<dbReference type="EMBL" id="VDEP01000475">
    <property type="protein sequence ID" value="KAA1073068.1"/>
    <property type="molecule type" value="Genomic_DNA"/>
</dbReference>
<dbReference type="Proteomes" id="UP000324748">
    <property type="component" value="Unassembled WGS sequence"/>
</dbReference>
<dbReference type="AlphaFoldDB" id="A0A5B0PCZ9"/>
<evidence type="ECO:0000256" key="1">
    <source>
        <dbReference type="SAM" id="MobiDB-lite"/>
    </source>
</evidence>